<dbReference type="InParanoid" id="A0A369K3R4"/>
<proteinExistence type="predicted"/>
<organism evidence="1 2">
    <name type="scientific">Hypsizygus marmoreus</name>
    <name type="common">White beech mushroom</name>
    <name type="synonym">Agaricus marmoreus</name>
    <dbReference type="NCBI Taxonomy" id="39966"/>
    <lineage>
        <taxon>Eukaryota</taxon>
        <taxon>Fungi</taxon>
        <taxon>Dikarya</taxon>
        <taxon>Basidiomycota</taxon>
        <taxon>Agaricomycotina</taxon>
        <taxon>Agaricomycetes</taxon>
        <taxon>Agaricomycetidae</taxon>
        <taxon>Agaricales</taxon>
        <taxon>Tricholomatineae</taxon>
        <taxon>Lyophyllaceae</taxon>
        <taxon>Hypsizygus</taxon>
    </lineage>
</organism>
<sequence>MTGPELALVFGHVIVKDAKGTIKERWLFPTEEILRSTVTIGMEDGLKVAKKIFERLYKEVKGPNRKQGIVSNGVSTCDGTTRHWSTTTWSSRRRILRGRITQVRTRIWA</sequence>
<reference evidence="1" key="1">
    <citation type="submission" date="2018-04" db="EMBL/GenBank/DDBJ databases">
        <title>Whole genome sequencing of Hypsizygus marmoreus.</title>
        <authorList>
            <person name="Choi I.-G."/>
            <person name="Min B."/>
            <person name="Kim J.-G."/>
            <person name="Kim S."/>
            <person name="Oh Y.-L."/>
            <person name="Kong W.-S."/>
            <person name="Park H."/>
            <person name="Jeong J."/>
            <person name="Song E.-S."/>
        </authorList>
    </citation>
    <scope>NUCLEOTIDE SEQUENCE [LARGE SCALE GENOMIC DNA]</scope>
    <source>
        <strain evidence="1">51987-8</strain>
    </source>
</reference>
<accession>A0A369K3R4</accession>
<protein>
    <submittedName>
        <fullName evidence="1">Uncharacterized protein</fullName>
    </submittedName>
</protein>
<keyword evidence="2" id="KW-1185">Reference proteome</keyword>
<name>A0A369K3R4_HYPMA</name>
<dbReference type="EMBL" id="LUEZ02000040">
    <property type="protein sequence ID" value="RDB26414.1"/>
    <property type="molecule type" value="Genomic_DNA"/>
</dbReference>
<dbReference type="Proteomes" id="UP000076154">
    <property type="component" value="Unassembled WGS sequence"/>
</dbReference>
<gene>
    <name evidence="1" type="ORF">Hypma_006954</name>
</gene>
<evidence type="ECO:0000313" key="2">
    <source>
        <dbReference type="Proteomes" id="UP000076154"/>
    </source>
</evidence>
<comment type="caution">
    <text evidence="1">The sequence shown here is derived from an EMBL/GenBank/DDBJ whole genome shotgun (WGS) entry which is preliminary data.</text>
</comment>
<evidence type="ECO:0000313" key="1">
    <source>
        <dbReference type="EMBL" id="RDB26414.1"/>
    </source>
</evidence>
<dbReference type="AlphaFoldDB" id="A0A369K3R4"/>
<dbReference type="OrthoDB" id="2997385at2759"/>